<dbReference type="GO" id="GO:0005737">
    <property type="term" value="C:cytoplasm"/>
    <property type="evidence" value="ECO:0007669"/>
    <property type="project" value="UniProtKB-ARBA"/>
</dbReference>
<keyword evidence="3" id="KW-0597">Phosphoprotein</keyword>
<evidence type="ECO:0000256" key="1">
    <source>
        <dbReference type="ARBA" id="ARBA00004267"/>
    </source>
</evidence>
<dbReference type="InterPro" id="IPR019528">
    <property type="entry name" value="PACT_domain"/>
</dbReference>
<feature type="compositionally biased region" description="Low complexity" evidence="7">
    <location>
        <begin position="3100"/>
        <end position="3117"/>
    </location>
</feature>
<feature type="region of interest" description="Disordered" evidence="7">
    <location>
        <begin position="226"/>
        <end position="322"/>
    </location>
</feature>
<comment type="subcellular location">
    <subcellularLocation>
        <location evidence="1">Cytoplasm</location>
        <location evidence="1">Cytoskeleton</location>
        <location evidence="1">Microtubule organizing center</location>
    </subcellularLocation>
</comment>
<dbReference type="RefSeq" id="XP_009167060.1">
    <property type="nucleotide sequence ID" value="XM_009168796.1"/>
</dbReference>
<feature type="compositionally biased region" description="Basic and acidic residues" evidence="7">
    <location>
        <begin position="269"/>
        <end position="290"/>
    </location>
</feature>
<keyword evidence="5" id="KW-0206">Cytoskeleton</keyword>
<feature type="compositionally biased region" description="Low complexity" evidence="7">
    <location>
        <begin position="183"/>
        <end position="195"/>
    </location>
</feature>
<sequence>MEVICHDLASGRDSSLSQVLAAWNTRYEEQYAVLRSLFPFIGDANVSENAQPKTNLHDLTLSELREQFDEVLQLRATLMVEVDALQQIRAELEDSQCVSEVHIQLERATEENKRLQAAIRAAHEQISDLFFNKRVMEAEMVALRGDRDRQLAEANERVRMAEKAVVAMTSRIRGPKPEETAAGDKSSSASAGSAKPFVPFKPVVQRLSNAERTKSYATLTGMSFDEFDSLDEDDGENDDAGQPLDDTPPGPSCPSVQHSETIPVSVDSPSKKSPDDAFSDDTHATPEVDTKTFVLDEQPADVPPSPTLSSTPRKSLDVSEAGSNRYIETPLLTEPTSDWATTIVKCRDEASALAETVPKADYLKLLDDLEEVRLELDSVRREFAAKFEAAALQQRSVVDGYSTTRRTDQGLTEQLHDLAEKVGAVTPGQPQDGSGGLLPTTAPGATRMFDWSVSPEQTASSFEIQADSVKPEENMKEETDREDRTPVRTSVATVCTSCLELQAELVTTEVLASTQLKEHTRISDAQIATLELELHHLRERLEEDQLRPFTLDSCIQTEPSVIDGGREHLAVRAAETSVPPFAAQSVKPKHKQYSFGKKPACMRLQFKGDSIAELVTRRTSNSVDLPYQPYYQALLEGINPHVLPLASACTHLCAPSENHTLVVRQGREHNPVSLSGSWKQPSSSVFASHWAETTHVIENGHTSDIIYRIPLNRPPLAIAIRLSDPKVCIQKKLVRPLNLSRPAKNSISYLSDIDVSYLILLPGGKIAQVSDRKVHGSNPTFASRLPLSRLGQPGSIPPLVPTSCGMATRHRKGATAERFFRHFCIKLPLMYSRASTELPLPPQPLVLPEGVVRQAIDYPTEPPDSASTESDGRASVMLKRYSKLSADAACICLALAQRIASMNQRGVPDGEHSPDTNVRWPKWLEREFTDRKVHGSNPTFASRLPLSRLGQPGSIPPLVPTSCGMATRHRKGATAERFFRHFCIKLPLMYSRASTELPLPPQPLVLPEGVVRQAIDYPTEPPDSASTESDGRASVMLKRYSKLSADAACICLALAQRIASMNQRGVPDGEHSPDTNDDFNTLLNALRGPDQEDSDVDTDSYRSGYKILAYFNTLLNALSSEEQEDSDVDTDSYRSGYKILACSLARLNHEVERLASVVDTREYGRYGPAYENVPTANGEYSQDREHEVVELRTRLSAALQLLSERLPADTQKALIATSQIVESERIQLQAELERRMIMFEQSHTSSVAELEASRRALMEQLATTEAENVQLKDQLSVTQQKLQANDRFIAEQTEERESEREEFRTELARLETQLRKTKGELLAAKLVNGVSIMTEDPMDSVNHNKSLWLEDSIEASESKHQDATHRPQSAPRHTMVSRLEQGNSLLGSFNCMCRRASDITHSRGWALSPRMTNNNGVFDFHSLSPDFLVCTPMAAGGKLCHCTLGDVRSPTWRDDNGTALAHQESSDHTAVSLVASSSSFCQTEPEEESTENQEVVKTAVALLYLNDASSQTDVELVPLEELLQAQTRIRQLEENNVSLSPLLPNLDTHRRPSWVAEADDDSATGIDCVSRVLMDSSTQTLEAEIDENSPELVTKTKRIVRTRTWDAAAAAAFLGQLTLTEEEQEVVSSIVKRERRGTQGNSISHQEPIQIELKDQAVNTETWDFINCPQPGSEPKPKRRHSLPSLLSTMDDTGVEMSHGMTLFDNVDLDPQRMSGVVENVQLLDVASSKSRCLPTRLDNIRSDIQSAVENMDTTLIHQVTEGESPHPASVTLLDRAQSPMEVLVDIQSPPVIAPSLSLTDASCDTQGLEMEIIPAADLKALLEQKDASDLVLSAMREEITSLQTHHTDLQTDYNFLQEMLEERECELERFAQDSIALQTRLSAIERELKERKDVVLERDEDMFILTEANESLTARVRELEELVTLSNLSTRSVLETGVQTDEDPTEDRTKSPGPQMIEKEIDATRWNAVELHVQTDPDPESLITRVKELETSLETSQSRVVESVEVGLQTDPDAVVENLTARVKVLEARPLEVIPSADVIVQTDTEALLISGKGNCGVSQSDIQYATEQSVQTDADQLVESLSARLKCLEEELNVRTRPCMVDCHIQTESAVDTGAPSVSPTAALPAPPNVVQVEEESDQWDTIVEDTSTLHGFNDFGEAELAELPQTEHVPPSVVPSGIILATSTPDQLSEVTDAVPCPVPQIQKEDIPVELKTIVQRLRAESLRLFSLSTGLQPTEVFQGPTENGEQSQETMQHQFSVFSDLVRANTSLKNALSQISQMVEVYDIPTSGSSPYQLTQQKTFSYEDIQKLVHCTANALAADETVWLSLLQLSFEQTAELVSAVSKPSETECGAKVVPAQRLVWKAITRLGDQLSSFIRQEDQYRECLVQAHLVEQRYLSAELHTSITRGDSLTSEIDRLTERLNTHKEALSRADSLNLRLVNQVNSLKADLANANSDLQAEVMQSEQKQAELDRLNTRLIEEQQKSSAFRTQIENLKSDTDRLEQELRDAKQSLVEANHAVTVAEKRAESVEQAADQSRIQSKSANSASFSPEHSSVLDATPGQSAISSQEASSVSPKDLFNAISRTATNLAVARHTANKAERRARELEVTNKELRLCLAETELRLMPLLVAFTQSPLPSCPVSDANNVRRSTRPLTGVREIYSQLPPSSRFAELKDVCTRLLSIASTEDQEEDERYGNGCNQSSDHSSDDEDEVTPDNPPIASKAVSFDPKVSICYSLSGSEAYLSPQTPVSRIRVGAERDENQLVGLPKDPLLRIKHVTGSFLTEGTAQPTSLNVPLANETPNRFSSVTTPEQTVSLERFRNIHARYLRSESYRRALTFQKRYLLLLLGGFQYPEEAVVASLGRPDFSVYSDQASLAATDSGDGFSPPTVSAPLRRFRAAARTAQVIYRMRHMMNRWRRSGLHSSATIRPSTGDSSSTVQKLTSALSTTAVLAVNGTSRLENSSSGTAQYFTGPVHSSSVTRFPPRYLNSANTVIPTTTLCLNMPTLTTGSTRTIPSILPSSHYSDVGFRSSTTLTRPSPTRPSQAQPLSHSMTTVQTRGSYSTTTLHPQPNFTKSGPSLLTTSRPRPSTEHRGTGRPTSTRSSTGSSVGPSVDSRFRSQRFSFR</sequence>
<feature type="region of interest" description="Disordered" evidence="7">
    <location>
        <begin position="462"/>
        <end position="488"/>
    </location>
</feature>
<reference evidence="9 10" key="1">
    <citation type="submission" date="2013-11" db="EMBL/GenBank/DDBJ databases">
        <title>Opisthorchis viverrini - life in the bile duct.</title>
        <authorList>
            <person name="Young N.D."/>
            <person name="Nagarajan N."/>
            <person name="Lin S.J."/>
            <person name="Korhonen P.K."/>
            <person name="Jex A.R."/>
            <person name="Hall R.S."/>
            <person name="Safavi-Hemami H."/>
            <person name="Kaewkong W."/>
            <person name="Bertrand D."/>
            <person name="Gao S."/>
            <person name="Seet Q."/>
            <person name="Wongkham S."/>
            <person name="Teh B.T."/>
            <person name="Wongkham C."/>
            <person name="Intapan P.M."/>
            <person name="Maleewong W."/>
            <person name="Yang X."/>
            <person name="Hu M."/>
            <person name="Wang Z."/>
            <person name="Hofmann A."/>
            <person name="Sternberg P.W."/>
            <person name="Tan P."/>
            <person name="Wang J."/>
            <person name="Gasser R.B."/>
        </authorList>
    </citation>
    <scope>NUCLEOTIDE SEQUENCE [LARGE SCALE GENOMIC DNA]</scope>
</reference>
<feature type="compositionally biased region" description="Polar residues" evidence="7">
    <location>
        <begin position="3049"/>
        <end position="3091"/>
    </location>
</feature>
<feature type="coiled-coil region" evidence="6">
    <location>
        <begin position="75"/>
        <end position="125"/>
    </location>
</feature>
<feature type="domain" description="Pericentrin/AKAP-450 centrosomal targeting" evidence="8">
    <location>
        <begin position="2830"/>
        <end position="2921"/>
    </location>
</feature>
<feature type="compositionally biased region" description="Polar residues" evidence="7">
    <location>
        <begin position="2537"/>
        <end position="2556"/>
    </location>
</feature>
<feature type="region of interest" description="Disordered" evidence="7">
    <location>
        <begin position="2528"/>
        <end position="2574"/>
    </location>
</feature>
<dbReference type="Gene3D" id="1.10.287.1490">
    <property type="match status" value="1"/>
</dbReference>
<feature type="compositionally biased region" description="Acidic residues" evidence="7">
    <location>
        <begin position="226"/>
        <end position="239"/>
    </location>
</feature>
<feature type="region of interest" description="Disordered" evidence="7">
    <location>
        <begin position="3017"/>
        <end position="3129"/>
    </location>
</feature>
<proteinExistence type="predicted"/>
<evidence type="ECO:0000256" key="7">
    <source>
        <dbReference type="SAM" id="MobiDB-lite"/>
    </source>
</evidence>
<feature type="coiled-coil region" evidence="6">
    <location>
        <begin position="2593"/>
        <end position="2620"/>
    </location>
</feature>
<evidence type="ECO:0000256" key="2">
    <source>
        <dbReference type="ARBA" id="ARBA00022490"/>
    </source>
</evidence>
<feature type="coiled-coil region" evidence="6">
    <location>
        <begin position="1247"/>
        <end position="1320"/>
    </location>
</feature>
<dbReference type="GO" id="GO:0005815">
    <property type="term" value="C:microtubule organizing center"/>
    <property type="evidence" value="ECO:0007669"/>
    <property type="project" value="UniProtKB-SubCell"/>
</dbReference>
<organism evidence="9 10">
    <name type="scientific">Opisthorchis viverrini</name>
    <name type="common">Southeast Asian liver fluke</name>
    <dbReference type="NCBI Taxonomy" id="6198"/>
    <lineage>
        <taxon>Eukaryota</taxon>
        <taxon>Metazoa</taxon>
        <taxon>Spiralia</taxon>
        <taxon>Lophotrochozoa</taxon>
        <taxon>Platyhelminthes</taxon>
        <taxon>Trematoda</taxon>
        <taxon>Digenea</taxon>
        <taxon>Opisthorchiida</taxon>
        <taxon>Opisthorchiata</taxon>
        <taxon>Opisthorchiidae</taxon>
        <taxon>Opisthorchis</taxon>
    </lineage>
</organism>
<dbReference type="GeneID" id="20318324"/>
<protein>
    <recommendedName>
        <fullName evidence="8">Pericentrin/AKAP-450 centrosomal targeting domain-containing protein</fullName>
    </recommendedName>
</protein>
<evidence type="ECO:0000256" key="4">
    <source>
        <dbReference type="ARBA" id="ARBA00023054"/>
    </source>
</evidence>
<evidence type="ECO:0000259" key="8">
    <source>
        <dbReference type="Pfam" id="PF10495"/>
    </source>
</evidence>
<feature type="compositionally biased region" description="Basic and acidic residues" evidence="7">
    <location>
        <begin position="469"/>
        <end position="486"/>
    </location>
</feature>
<evidence type="ECO:0000256" key="3">
    <source>
        <dbReference type="ARBA" id="ARBA00022553"/>
    </source>
</evidence>
<evidence type="ECO:0000313" key="10">
    <source>
        <dbReference type="Proteomes" id="UP000054324"/>
    </source>
</evidence>
<feature type="compositionally biased region" description="Low complexity" evidence="7">
    <location>
        <begin position="3034"/>
        <end position="3048"/>
    </location>
</feature>
<evidence type="ECO:0000256" key="6">
    <source>
        <dbReference type="SAM" id="Coils"/>
    </source>
</evidence>
<dbReference type="Proteomes" id="UP000054324">
    <property type="component" value="Unassembled WGS sequence"/>
</dbReference>
<dbReference type="PANTHER" id="PTHR23159">
    <property type="entry name" value="CENTROSOMAL PROTEIN 2"/>
    <property type="match status" value="1"/>
</dbReference>
<gene>
    <name evidence="9" type="ORF">T265_04138</name>
</gene>
<feature type="region of interest" description="Disordered" evidence="7">
    <location>
        <begin position="1936"/>
        <end position="1955"/>
    </location>
</feature>
<feature type="region of interest" description="Disordered" evidence="7">
    <location>
        <begin position="168"/>
        <end position="196"/>
    </location>
</feature>
<keyword evidence="4 6" id="KW-0175">Coiled coil</keyword>
<dbReference type="OrthoDB" id="2020852at2759"/>
<feature type="compositionally biased region" description="Polar residues" evidence="7">
    <location>
        <begin position="3017"/>
        <end position="3028"/>
    </location>
</feature>
<dbReference type="STRING" id="6198.A0A074ZP86"/>
<dbReference type="EMBL" id="KL596683">
    <property type="protein sequence ID" value="KER29208.1"/>
    <property type="molecule type" value="Genomic_DNA"/>
</dbReference>
<keyword evidence="2" id="KW-0963">Cytoplasm</keyword>
<dbReference type="PANTHER" id="PTHR23159:SF60">
    <property type="entry name" value="SPINDLE ASSEMBLY ABNORMAL PROTEIN 4"/>
    <property type="match status" value="1"/>
</dbReference>
<dbReference type="Pfam" id="PF10495">
    <property type="entry name" value="PACT_coil_coil"/>
    <property type="match status" value="1"/>
</dbReference>
<accession>A0A074ZP86</accession>
<evidence type="ECO:0000313" key="9">
    <source>
        <dbReference type="EMBL" id="KER29208.1"/>
    </source>
</evidence>
<evidence type="ECO:0000256" key="5">
    <source>
        <dbReference type="ARBA" id="ARBA00023212"/>
    </source>
</evidence>
<dbReference type="CTD" id="20318324"/>
<keyword evidence="10" id="KW-1185">Reference proteome</keyword>
<dbReference type="KEGG" id="ovi:T265_04138"/>
<feature type="region of interest" description="Disordered" evidence="7">
    <location>
        <begin position="2691"/>
        <end position="2727"/>
    </location>
</feature>
<name>A0A074ZP86_OPIVI</name>